<comment type="caution">
    <text evidence="2">The sequence shown here is derived from an EMBL/GenBank/DDBJ whole genome shotgun (WGS) entry which is preliminary data.</text>
</comment>
<feature type="chain" id="PRO_5001993953" description="DUF4189 domain-containing protein" evidence="1">
    <location>
        <begin position="23"/>
        <end position="157"/>
    </location>
</feature>
<proteinExistence type="predicted"/>
<evidence type="ECO:0000313" key="2">
    <source>
        <dbReference type="EMBL" id="KGP64403.1"/>
    </source>
</evidence>
<dbReference type="STRING" id="1498499.EP47_11565"/>
<dbReference type="Proteomes" id="UP000054422">
    <property type="component" value="Unassembled WGS sequence"/>
</dbReference>
<dbReference type="AlphaFoldDB" id="A0A0A2TAJ2"/>
<sequence>MRNCFFYSLPLLICLANTGLSAPVISKSSYWKCVTHDKANKQWVANSPYKRVAMNMAFAACKKESEAPASCKTSDSSCEGFINGVSTRPLWRCTAIDLAAQPWESNLYPYRDDAALAAQAFCKEDSTLPETCYVNMVTCINKNEGAQSRGLFSGVNW</sequence>
<accession>A0A0A2TAJ2</accession>
<keyword evidence="1" id="KW-0732">Signal</keyword>
<evidence type="ECO:0000313" key="3">
    <source>
        <dbReference type="Proteomes" id="UP000054422"/>
    </source>
</evidence>
<dbReference type="OrthoDB" id="5652118at2"/>
<reference evidence="2 3" key="1">
    <citation type="submission" date="2014-05" db="EMBL/GenBank/DDBJ databases">
        <authorList>
            <person name="Rizzardi K."/>
            <person name="Winiecka-Krusnell J."/>
            <person name="Ramliden M."/>
            <person name="Alm E."/>
            <person name="Andersson S."/>
            <person name="Byfors S."/>
        </authorList>
    </citation>
    <scope>NUCLEOTIDE SEQUENCE [LARGE SCALE GENOMIC DNA]</scope>
    <source>
        <strain evidence="2 3">LEGN</strain>
    </source>
</reference>
<evidence type="ECO:0008006" key="4">
    <source>
        <dbReference type="Google" id="ProtNLM"/>
    </source>
</evidence>
<name>A0A0A2TAJ2_9GAMM</name>
<feature type="signal peptide" evidence="1">
    <location>
        <begin position="1"/>
        <end position="22"/>
    </location>
</feature>
<protein>
    <recommendedName>
        <fullName evidence="4">DUF4189 domain-containing protein</fullName>
    </recommendedName>
</protein>
<keyword evidence="3" id="KW-1185">Reference proteome</keyword>
<gene>
    <name evidence="2" type="ORF">EP47_11565</name>
</gene>
<dbReference type="EMBL" id="JNCF01000001">
    <property type="protein sequence ID" value="KGP64403.1"/>
    <property type="molecule type" value="Genomic_DNA"/>
</dbReference>
<evidence type="ECO:0000256" key="1">
    <source>
        <dbReference type="SAM" id="SignalP"/>
    </source>
</evidence>
<dbReference type="RefSeq" id="WP_035886166.1">
    <property type="nucleotide sequence ID" value="NZ_JNCF01000001.1"/>
</dbReference>
<organism evidence="2 3">
    <name type="scientific">Legionella norrlandica</name>
    <dbReference type="NCBI Taxonomy" id="1498499"/>
    <lineage>
        <taxon>Bacteria</taxon>
        <taxon>Pseudomonadati</taxon>
        <taxon>Pseudomonadota</taxon>
        <taxon>Gammaproteobacteria</taxon>
        <taxon>Legionellales</taxon>
        <taxon>Legionellaceae</taxon>
        <taxon>Legionella</taxon>
    </lineage>
</organism>